<evidence type="ECO:0000313" key="3">
    <source>
        <dbReference type="Proteomes" id="UP000325440"/>
    </source>
</evidence>
<dbReference type="PANTHER" id="PTHR48430">
    <property type="entry name" value="PARTNER OF XRN-2 PROTEIN 1"/>
    <property type="match status" value="1"/>
</dbReference>
<dbReference type="InterPro" id="IPR021859">
    <property type="entry name" value="XTBD"/>
</dbReference>
<dbReference type="Pfam" id="PF11952">
    <property type="entry name" value="XTBD"/>
    <property type="match status" value="1"/>
</dbReference>
<gene>
    <name evidence="2" type="ORF">CINCED_3A004697</name>
</gene>
<dbReference type="PANTHER" id="PTHR48430:SF1">
    <property type="entry name" value="PARTNER OF XRN-2 PROTEIN 1"/>
    <property type="match status" value="1"/>
</dbReference>
<dbReference type="AlphaFoldDB" id="A0A5E4NDV1"/>
<dbReference type="Proteomes" id="UP000325440">
    <property type="component" value="Unassembled WGS sequence"/>
</dbReference>
<reference evidence="2 3" key="1">
    <citation type="submission" date="2019-08" db="EMBL/GenBank/DDBJ databases">
        <authorList>
            <person name="Alioto T."/>
            <person name="Alioto T."/>
            <person name="Gomez Garrido J."/>
        </authorList>
    </citation>
    <scope>NUCLEOTIDE SEQUENCE [LARGE SCALE GENOMIC DNA]</scope>
</reference>
<feature type="domain" description="XRN2-binding (XTBD)" evidence="1">
    <location>
        <begin position="9"/>
        <end position="93"/>
    </location>
</feature>
<proteinExistence type="predicted"/>
<dbReference type="OrthoDB" id="2359216at2759"/>
<dbReference type="EMBL" id="CABPRJ010001907">
    <property type="protein sequence ID" value="VVC40679.1"/>
    <property type="molecule type" value="Genomic_DNA"/>
</dbReference>
<dbReference type="PROSITE" id="PS51827">
    <property type="entry name" value="XTBD"/>
    <property type="match status" value="1"/>
</dbReference>
<accession>A0A5E4NDV1</accession>
<keyword evidence="3" id="KW-1185">Reference proteome</keyword>
<protein>
    <submittedName>
        <fullName evidence="2">XRN-Two Binding Domain, XTBD</fullName>
    </submittedName>
</protein>
<evidence type="ECO:0000313" key="2">
    <source>
        <dbReference type="EMBL" id="VVC40679.1"/>
    </source>
</evidence>
<name>A0A5E4NDV1_9HEMI</name>
<evidence type="ECO:0000259" key="1">
    <source>
        <dbReference type="PROSITE" id="PS51827"/>
    </source>
</evidence>
<organism evidence="2 3">
    <name type="scientific">Cinara cedri</name>
    <dbReference type="NCBI Taxonomy" id="506608"/>
    <lineage>
        <taxon>Eukaryota</taxon>
        <taxon>Metazoa</taxon>
        <taxon>Ecdysozoa</taxon>
        <taxon>Arthropoda</taxon>
        <taxon>Hexapoda</taxon>
        <taxon>Insecta</taxon>
        <taxon>Pterygota</taxon>
        <taxon>Neoptera</taxon>
        <taxon>Paraneoptera</taxon>
        <taxon>Hemiptera</taxon>
        <taxon>Sternorrhyncha</taxon>
        <taxon>Aphidomorpha</taxon>
        <taxon>Aphidoidea</taxon>
        <taxon>Aphididae</taxon>
        <taxon>Lachninae</taxon>
        <taxon>Cinara</taxon>
    </lineage>
</organism>
<sequence length="109" mass="12862">MSFDTTWDVDQYKSEHENEEHWLFRRRFLIAHKDKFPEDRLVSLAQVFFNIEFLGCKYPKKTMDLVESLAVGLADELRESRKGKLQRTFVGASEAAEAKAKRCESKHFF</sequence>